<dbReference type="EMBL" id="KQ423923">
    <property type="protein sequence ID" value="KOF71905.1"/>
    <property type="molecule type" value="Genomic_DNA"/>
</dbReference>
<gene>
    <name evidence="1" type="ORF">OCBIM_22000324mg</name>
</gene>
<evidence type="ECO:0000313" key="1">
    <source>
        <dbReference type="EMBL" id="KOF71905.1"/>
    </source>
</evidence>
<accession>A0A0L8G5N9</accession>
<reference evidence="1" key="1">
    <citation type="submission" date="2015-07" db="EMBL/GenBank/DDBJ databases">
        <title>MeaNS - Measles Nucleotide Surveillance Program.</title>
        <authorList>
            <person name="Tran T."/>
            <person name="Druce J."/>
        </authorList>
    </citation>
    <scope>NUCLEOTIDE SEQUENCE</scope>
    <source>
        <strain evidence="1">UCB-OBI-ISO-001</strain>
        <tissue evidence="1">Gonad</tissue>
    </source>
</reference>
<protein>
    <submittedName>
        <fullName evidence="1">Uncharacterized protein</fullName>
    </submittedName>
</protein>
<sequence length="86" mass="10186">MKLAQLILGKEMDLVMFMSFLRIFINEMKYPQLGIKTRFATAACLFYIKSQSLDILNNIENFSRHVYFGNIYIYEQETSTLDFQLI</sequence>
<proteinExistence type="predicted"/>
<organism evidence="1">
    <name type="scientific">Octopus bimaculoides</name>
    <name type="common">California two-spotted octopus</name>
    <dbReference type="NCBI Taxonomy" id="37653"/>
    <lineage>
        <taxon>Eukaryota</taxon>
        <taxon>Metazoa</taxon>
        <taxon>Spiralia</taxon>
        <taxon>Lophotrochozoa</taxon>
        <taxon>Mollusca</taxon>
        <taxon>Cephalopoda</taxon>
        <taxon>Coleoidea</taxon>
        <taxon>Octopodiformes</taxon>
        <taxon>Octopoda</taxon>
        <taxon>Incirrata</taxon>
        <taxon>Octopodidae</taxon>
        <taxon>Octopus</taxon>
    </lineage>
</organism>
<name>A0A0L8G5N9_OCTBM</name>
<dbReference type="AlphaFoldDB" id="A0A0L8G5N9"/>